<gene>
    <name evidence="2" type="ORF">ENUP19_0283G0003</name>
</gene>
<comment type="caution">
    <text evidence="2">The sequence shown here is derived from an EMBL/GenBank/DDBJ whole genome shotgun (WGS) entry which is preliminary data.</text>
</comment>
<proteinExistence type="predicted"/>
<organism evidence="2 3">
    <name type="scientific">Entamoeba nuttalli</name>
    <dbReference type="NCBI Taxonomy" id="412467"/>
    <lineage>
        <taxon>Eukaryota</taxon>
        <taxon>Amoebozoa</taxon>
        <taxon>Evosea</taxon>
        <taxon>Archamoebae</taxon>
        <taxon>Mastigamoebida</taxon>
        <taxon>Entamoebidae</taxon>
        <taxon>Entamoeba</taxon>
    </lineage>
</organism>
<evidence type="ECO:0000313" key="2">
    <source>
        <dbReference type="EMBL" id="GAB1226271.1"/>
    </source>
</evidence>
<accession>A0ABQ0DTT8</accession>
<name>A0ABQ0DTT8_9EUKA</name>
<feature type="compositionally biased region" description="Polar residues" evidence="1">
    <location>
        <begin position="427"/>
        <end position="436"/>
    </location>
</feature>
<feature type="region of interest" description="Disordered" evidence="1">
    <location>
        <begin position="399"/>
        <end position="436"/>
    </location>
</feature>
<evidence type="ECO:0000256" key="1">
    <source>
        <dbReference type="SAM" id="MobiDB-lite"/>
    </source>
</evidence>
<dbReference type="EMBL" id="BAAFRS010000283">
    <property type="protein sequence ID" value="GAB1226271.1"/>
    <property type="molecule type" value="Genomic_DNA"/>
</dbReference>
<keyword evidence="3" id="KW-1185">Reference proteome</keyword>
<feature type="compositionally biased region" description="Basic residues" evidence="1">
    <location>
        <begin position="15"/>
        <end position="29"/>
    </location>
</feature>
<dbReference type="Proteomes" id="UP001628156">
    <property type="component" value="Unassembled WGS sequence"/>
</dbReference>
<sequence length="436" mass="49247">MSTKIGGVKSVKSIHLQRKKSSKPHRKAKQTVEHIHHAISDTKNHSVEDKLFTPITINSMFVIGNQVDSASSTAYYETRFSNAYVVILNDCVARIVNDYRPERTSNESLIHSQLAAFKSMCLAIMRQGYLGAYAVPVMSFVQQSLVTVVLLSSWIAIPEYYQSVLKVCAVPFQTPLDCTAPMWKNFLMEFGHLLFTLAATEATEASIADEIRLKGSQYKFDNLRNSLTSLFNLISSGYREITITNESLSVNIGQNKSITFKIPTVTFSYTNNYDIKVVEPTLYTRSPRTAVLPGIKLGTMRLPAGWDTVPQTTQALLLKFCTLSDYQRDLYKVTYQMPNPNILELEGLHEAFHQAQPSTNPASVEDDSMIEEFPNDIVKLPIEELVSVMNEKYQQIKPIKTNKKRLPAQTRKSNLSNPKLRKDFMDQTHNSLSNLN</sequence>
<evidence type="ECO:0000313" key="3">
    <source>
        <dbReference type="Proteomes" id="UP001628156"/>
    </source>
</evidence>
<reference evidence="2 3" key="1">
    <citation type="journal article" date="2019" name="PLoS Negl. Trop. Dis.">
        <title>Whole genome sequencing of Entamoeba nuttalli reveals mammalian host-related molecular signatures and a novel octapeptide-repeat surface protein.</title>
        <authorList>
            <person name="Tanaka M."/>
            <person name="Makiuchi T."/>
            <person name="Komiyama T."/>
            <person name="Shiina T."/>
            <person name="Osaki K."/>
            <person name="Tachibana H."/>
        </authorList>
    </citation>
    <scope>NUCLEOTIDE SEQUENCE [LARGE SCALE GENOMIC DNA]</scope>
    <source>
        <strain evidence="2 3">P19-061405</strain>
    </source>
</reference>
<feature type="region of interest" description="Disordered" evidence="1">
    <location>
        <begin position="1"/>
        <end position="32"/>
    </location>
</feature>
<protein>
    <submittedName>
        <fullName evidence="2">Uncharacterized protein</fullName>
    </submittedName>
</protein>